<dbReference type="NCBIfam" id="TIGR01087">
    <property type="entry name" value="murD"/>
    <property type="match status" value="1"/>
</dbReference>
<dbReference type="InterPro" id="IPR004101">
    <property type="entry name" value="Mur_ligase_C"/>
</dbReference>
<keyword evidence="4 9" id="KW-0436">Ligase</keyword>
<dbReference type="GO" id="GO:0005737">
    <property type="term" value="C:cytoplasm"/>
    <property type="evidence" value="ECO:0007669"/>
    <property type="project" value="UniProtKB-SubCell"/>
</dbReference>
<evidence type="ECO:0000256" key="10">
    <source>
        <dbReference type="RuleBase" id="RU003664"/>
    </source>
</evidence>
<gene>
    <name evidence="9" type="primary">murD</name>
    <name evidence="13" type="ORF">SAMN04488056_11046</name>
</gene>
<dbReference type="OrthoDB" id="9809796at2"/>
<evidence type="ECO:0000256" key="5">
    <source>
        <dbReference type="ARBA" id="ARBA00022618"/>
    </source>
</evidence>
<comment type="subcellular location">
    <subcellularLocation>
        <location evidence="1 9 10">Cytoplasm</location>
    </subcellularLocation>
</comment>
<dbReference type="InterPro" id="IPR018109">
    <property type="entry name" value="Folylpolyglutamate_synth_CS"/>
</dbReference>
<dbReference type="STRING" id="655353.SAMN04488056_11046"/>
<feature type="domain" description="Mur ligase C-terminal" evidence="11">
    <location>
        <begin position="317"/>
        <end position="435"/>
    </location>
</feature>
<dbReference type="Pfam" id="PF08245">
    <property type="entry name" value="Mur_ligase_M"/>
    <property type="match status" value="1"/>
</dbReference>
<dbReference type="InterPro" id="IPR036565">
    <property type="entry name" value="Mur-like_cat_sf"/>
</dbReference>
<evidence type="ECO:0000256" key="2">
    <source>
        <dbReference type="ARBA" id="ARBA00004752"/>
    </source>
</evidence>
<dbReference type="GO" id="GO:0009252">
    <property type="term" value="P:peptidoglycan biosynthetic process"/>
    <property type="evidence" value="ECO:0007669"/>
    <property type="project" value="UniProtKB-UniRule"/>
</dbReference>
<dbReference type="GO" id="GO:0051301">
    <property type="term" value="P:cell division"/>
    <property type="evidence" value="ECO:0007669"/>
    <property type="project" value="UniProtKB-KW"/>
</dbReference>
<keyword evidence="9 10" id="KW-0961">Cell wall biogenesis/degradation</keyword>
<evidence type="ECO:0000313" key="14">
    <source>
        <dbReference type="Proteomes" id="UP000199236"/>
    </source>
</evidence>
<comment type="pathway">
    <text evidence="2 9 10">Cell wall biogenesis; peptidoglycan biosynthesis.</text>
</comment>
<reference evidence="13 14" key="1">
    <citation type="submission" date="2016-10" db="EMBL/GenBank/DDBJ databases">
        <authorList>
            <person name="de Groot N.N."/>
        </authorList>
    </citation>
    <scope>NUCLEOTIDE SEQUENCE [LARGE SCALE GENOMIC DNA]</scope>
    <source>
        <strain evidence="13 14">CGMCC 1.9157</strain>
    </source>
</reference>
<keyword evidence="7 9" id="KW-0067">ATP-binding</keyword>
<dbReference type="Gene3D" id="3.90.190.20">
    <property type="entry name" value="Mur ligase, C-terminal domain"/>
    <property type="match status" value="1"/>
</dbReference>
<evidence type="ECO:0000256" key="7">
    <source>
        <dbReference type="ARBA" id="ARBA00022840"/>
    </source>
</evidence>
<name>A0A1I5IXF8_9HYPH</name>
<dbReference type="PROSITE" id="PS01011">
    <property type="entry name" value="FOLYLPOLYGLU_SYNT_1"/>
    <property type="match status" value="1"/>
</dbReference>
<dbReference type="GO" id="GO:0004326">
    <property type="term" value="F:tetrahydrofolylpolyglutamate synthase activity"/>
    <property type="evidence" value="ECO:0007669"/>
    <property type="project" value="InterPro"/>
</dbReference>
<evidence type="ECO:0000256" key="1">
    <source>
        <dbReference type="ARBA" id="ARBA00004496"/>
    </source>
</evidence>
<dbReference type="GO" id="GO:0005524">
    <property type="term" value="F:ATP binding"/>
    <property type="evidence" value="ECO:0007669"/>
    <property type="project" value="UniProtKB-UniRule"/>
</dbReference>
<keyword evidence="8 9" id="KW-0131">Cell cycle</keyword>
<evidence type="ECO:0000256" key="6">
    <source>
        <dbReference type="ARBA" id="ARBA00022741"/>
    </source>
</evidence>
<dbReference type="Proteomes" id="UP000199236">
    <property type="component" value="Unassembled WGS sequence"/>
</dbReference>
<dbReference type="InterPro" id="IPR013221">
    <property type="entry name" value="Mur_ligase_cen"/>
</dbReference>
<dbReference type="InterPro" id="IPR036615">
    <property type="entry name" value="Mur_ligase_C_dom_sf"/>
</dbReference>
<organism evidence="13 14">
    <name type="scientific">Cohaesibacter marisflavi</name>
    <dbReference type="NCBI Taxonomy" id="655353"/>
    <lineage>
        <taxon>Bacteria</taxon>
        <taxon>Pseudomonadati</taxon>
        <taxon>Pseudomonadota</taxon>
        <taxon>Alphaproteobacteria</taxon>
        <taxon>Hyphomicrobiales</taxon>
        <taxon>Cohaesibacteraceae</taxon>
    </lineage>
</organism>
<dbReference type="EC" id="6.3.2.9" evidence="9 10"/>
<dbReference type="Gene3D" id="3.40.1190.10">
    <property type="entry name" value="Mur-like, catalytic domain"/>
    <property type="match status" value="1"/>
</dbReference>
<dbReference type="EMBL" id="FOVR01000010">
    <property type="protein sequence ID" value="SFO65207.1"/>
    <property type="molecule type" value="Genomic_DNA"/>
</dbReference>
<comment type="function">
    <text evidence="9 10">Cell wall formation. Catalyzes the addition of glutamate to the nucleotide precursor UDP-N-acetylmuramoyl-L-alanine (UMA).</text>
</comment>
<protein>
    <recommendedName>
        <fullName evidence="9 10">UDP-N-acetylmuramoylalanine--D-glutamate ligase</fullName>
        <ecNumber evidence="9 10">6.3.2.9</ecNumber>
    </recommendedName>
    <alternativeName>
        <fullName evidence="9">D-glutamic acid-adding enzyme</fullName>
    </alternativeName>
    <alternativeName>
        <fullName evidence="9">UDP-N-acetylmuramoyl-L-alanyl-D-glutamate synthetase</fullName>
    </alternativeName>
</protein>
<keyword evidence="6 9" id="KW-0547">Nucleotide-binding</keyword>
<dbReference type="GO" id="GO:0071555">
    <property type="term" value="P:cell wall organization"/>
    <property type="evidence" value="ECO:0007669"/>
    <property type="project" value="UniProtKB-KW"/>
</dbReference>
<evidence type="ECO:0000259" key="12">
    <source>
        <dbReference type="Pfam" id="PF08245"/>
    </source>
</evidence>
<dbReference type="UniPathway" id="UPA00219"/>
<evidence type="ECO:0000256" key="9">
    <source>
        <dbReference type="HAMAP-Rule" id="MF_00639"/>
    </source>
</evidence>
<dbReference type="InterPro" id="IPR005762">
    <property type="entry name" value="MurD"/>
</dbReference>
<accession>A0A1I5IXF8</accession>
<dbReference type="Pfam" id="PF02875">
    <property type="entry name" value="Mur_ligase_C"/>
    <property type="match status" value="1"/>
</dbReference>
<evidence type="ECO:0000256" key="4">
    <source>
        <dbReference type="ARBA" id="ARBA00022598"/>
    </source>
</evidence>
<dbReference type="RefSeq" id="WP_090074215.1">
    <property type="nucleotide sequence ID" value="NZ_FOVR01000010.1"/>
</dbReference>
<evidence type="ECO:0000256" key="8">
    <source>
        <dbReference type="ARBA" id="ARBA00023306"/>
    </source>
</evidence>
<proteinExistence type="inferred from homology"/>
<feature type="domain" description="Mur ligase central" evidence="12">
    <location>
        <begin position="120"/>
        <end position="295"/>
    </location>
</feature>
<dbReference type="Pfam" id="PF21799">
    <property type="entry name" value="MurD-like_N"/>
    <property type="match status" value="1"/>
</dbReference>
<dbReference type="AlphaFoldDB" id="A0A1I5IXF8"/>
<dbReference type="SUPFAM" id="SSF51984">
    <property type="entry name" value="MurCD N-terminal domain"/>
    <property type="match status" value="1"/>
</dbReference>
<evidence type="ECO:0000313" key="13">
    <source>
        <dbReference type="EMBL" id="SFO65207.1"/>
    </source>
</evidence>
<dbReference type="SUPFAM" id="SSF53623">
    <property type="entry name" value="MurD-like peptide ligases, catalytic domain"/>
    <property type="match status" value="1"/>
</dbReference>
<dbReference type="HAMAP" id="MF_00639">
    <property type="entry name" value="MurD"/>
    <property type="match status" value="1"/>
</dbReference>
<keyword evidence="14" id="KW-1185">Reference proteome</keyword>
<dbReference type="GO" id="GO:0008360">
    <property type="term" value="P:regulation of cell shape"/>
    <property type="evidence" value="ECO:0007669"/>
    <property type="project" value="UniProtKB-KW"/>
</dbReference>
<dbReference type="Gene3D" id="3.40.50.720">
    <property type="entry name" value="NAD(P)-binding Rossmann-like Domain"/>
    <property type="match status" value="1"/>
</dbReference>
<dbReference type="PANTHER" id="PTHR43692:SF1">
    <property type="entry name" value="UDP-N-ACETYLMURAMOYLALANINE--D-GLUTAMATE LIGASE"/>
    <property type="match status" value="1"/>
</dbReference>
<keyword evidence="5 9" id="KW-0132">Cell division</keyword>
<dbReference type="SUPFAM" id="SSF53244">
    <property type="entry name" value="MurD-like peptide ligases, peptide-binding domain"/>
    <property type="match status" value="1"/>
</dbReference>
<comment type="catalytic activity">
    <reaction evidence="9 10">
        <text>UDP-N-acetyl-alpha-D-muramoyl-L-alanine + D-glutamate + ATP = UDP-N-acetyl-alpha-D-muramoyl-L-alanyl-D-glutamate + ADP + phosphate + H(+)</text>
        <dbReference type="Rhea" id="RHEA:16429"/>
        <dbReference type="ChEBI" id="CHEBI:15378"/>
        <dbReference type="ChEBI" id="CHEBI:29986"/>
        <dbReference type="ChEBI" id="CHEBI:30616"/>
        <dbReference type="ChEBI" id="CHEBI:43474"/>
        <dbReference type="ChEBI" id="CHEBI:83898"/>
        <dbReference type="ChEBI" id="CHEBI:83900"/>
        <dbReference type="ChEBI" id="CHEBI:456216"/>
        <dbReference type="EC" id="6.3.2.9"/>
    </reaction>
</comment>
<evidence type="ECO:0000259" key="11">
    <source>
        <dbReference type="Pfam" id="PF02875"/>
    </source>
</evidence>
<evidence type="ECO:0000256" key="3">
    <source>
        <dbReference type="ARBA" id="ARBA00022490"/>
    </source>
</evidence>
<keyword evidence="9 10" id="KW-0133">Cell shape</keyword>
<dbReference type="PANTHER" id="PTHR43692">
    <property type="entry name" value="UDP-N-ACETYLMURAMOYLALANINE--D-GLUTAMATE LIGASE"/>
    <property type="match status" value="1"/>
</dbReference>
<sequence length="487" mass="51448">MIPITIFEGKKVAVFGLGGSGLVTLEALTAGGAEVFAYDDKEASRDKAALIEGVKICDLQMADWSDFAALVLAPGVPLTHPEPHWSVKKAEAAGVEVIGDIELFCRQRRASGIDAPFIAITGTNGKSTTTALISHLLSVEGLDVQMGGNIGTPILALDPIAPDRIYVIEVSSYQIDLAPSIDPSIGVLLNISADHLDRHGDLLNYARIKSRMVTAAELSVVALDDRLCANVASNLRLKGHPVVTVSGFGNERAMVSAPDGVLQSMEGDFLFNLDQARALRGTHNAQNAAAAVAVARQLDLPPSVLVAGLKSFGGLEHRMEEVGAADGLLFINDSKATNADATSRALASFPKVHWILGGLPKAGGITSLVDYFDRIEHAYLIGKASEEFAATLSKHGVAFSFCGHMDVALERAVAASKESVAKGNKAEQVILLSPACASFDQFPNFTTRGDVFRDAVHHYLETGHVSVDAAHVADQDTVSDTLVSEGH</sequence>
<keyword evidence="9 10" id="KW-0573">Peptidoglycan synthesis</keyword>
<comment type="similarity">
    <text evidence="9">Belongs to the MurCDEF family.</text>
</comment>
<feature type="binding site" evidence="9">
    <location>
        <begin position="122"/>
        <end position="128"/>
    </location>
    <ligand>
        <name>ATP</name>
        <dbReference type="ChEBI" id="CHEBI:30616"/>
    </ligand>
</feature>
<dbReference type="GO" id="GO:0008764">
    <property type="term" value="F:UDP-N-acetylmuramoylalanine-D-glutamate ligase activity"/>
    <property type="evidence" value="ECO:0007669"/>
    <property type="project" value="UniProtKB-UniRule"/>
</dbReference>
<keyword evidence="3 9" id="KW-0963">Cytoplasm</keyword>